<dbReference type="InterPro" id="IPR029058">
    <property type="entry name" value="AB_hydrolase_fold"/>
</dbReference>
<dbReference type="GO" id="GO:0016787">
    <property type="term" value="F:hydrolase activity"/>
    <property type="evidence" value="ECO:0007669"/>
    <property type="project" value="UniProtKB-KW"/>
</dbReference>
<proteinExistence type="predicted"/>
<dbReference type="PANTHER" id="PTHR43798">
    <property type="entry name" value="MONOACYLGLYCEROL LIPASE"/>
    <property type="match status" value="1"/>
</dbReference>
<dbReference type="PANTHER" id="PTHR43798:SF33">
    <property type="entry name" value="HYDROLASE, PUTATIVE (AFU_ORTHOLOGUE AFUA_2G14860)-RELATED"/>
    <property type="match status" value="1"/>
</dbReference>
<dbReference type="Proteomes" id="UP000183263">
    <property type="component" value="Unassembled WGS sequence"/>
</dbReference>
<dbReference type="GO" id="GO:0016020">
    <property type="term" value="C:membrane"/>
    <property type="evidence" value="ECO:0007669"/>
    <property type="project" value="TreeGrafter"/>
</dbReference>
<keyword evidence="3" id="KW-1185">Reference proteome</keyword>
<dbReference type="InterPro" id="IPR000073">
    <property type="entry name" value="AB_hydrolase_1"/>
</dbReference>
<dbReference type="InterPro" id="IPR050266">
    <property type="entry name" value="AB_hydrolase_sf"/>
</dbReference>
<reference evidence="2 3" key="1">
    <citation type="submission" date="2016-10" db="EMBL/GenBank/DDBJ databases">
        <authorList>
            <person name="de Groot N.N."/>
        </authorList>
    </citation>
    <scope>NUCLEOTIDE SEQUENCE [LARGE SCALE GENOMIC DNA]</scope>
    <source>
        <strain evidence="2 3">DSM 44892</strain>
    </source>
</reference>
<gene>
    <name evidence="2" type="ORF">SAMN05444695_102316</name>
</gene>
<protein>
    <submittedName>
        <fullName evidence="2">Alpha/beta hydrolase family protein</fullName>
    </submittedName>
</protein>
<dbReference type="Gene3D" id="3.40.50.1820">
    <property type="entry name" value="alpha/beta hydrolase"/>
    <property type="match status" value="1"/>
</dbReference>
<name>A0A1G8DIM7_9NOCA</name>
<evidence type="ECO:0000259" key="1">
    <source>
        <dbReference type="Pfam" id="PF12697"/>
    </source>
</evidence>
<dbReference type="SUPFAM" id="SSF53474">
    <property type="entry name" value="alpha/beta-Hydrolases"/>
    <property type="match status" value="1"/>
</dbReference>
<sequence>MAFLVCEAALGIRMIAKAVPRLRHSYLAHMAVHVRKWGAGPDVAVLIHGLGNSSESWWQVGPALAERGYRVLAVDLPGHGGSSPLDEYSIGALVDAVLGAVPHRPALAIGHSLGGLVLAHAVDRLEPALAVYEDPAFTISADPEVVQFFRGQKQWTDEDVARHHPRWSAESRRRKLAALRDWDPGILDGLGGFDAAPVDTATIPSVLVLADPSALVPQARADELRKRGFEVTTVADTGHVVHFDDPAGFLAALPGADTDVFAARAAVDFSIG</sequence>
<feature type="domain" description="AB hydrolase-1" evidence="1">
    <location>
        <begin position="45"/>
        <end position="251"/>
    </location>
</feature>
<dbReference type="Pfam" id="PF12697">
    <property type="entry name" value="Abhydrolase_6"/>
    <property type="match status" value="1"/>
</dbReference>
<keyword evidence="2" id="KW-0378">Hydrolase</keyword>
<organism evidence="2 3">
    <name type="scientific">Rhodococcus triatomae</name>
    <dbReference type="NCBI Taxonomy" id="300028"/>
    <lineage>
        <taxon>Bacteria</taxon>
        <taxon>Bacillati</taxon>
        <taxon>Actinomycetota</taxon>
        <taxon>Actinomycetes</taxon>
        <taxon>Mycobacteriales</taxon>
        <taxon>Nocardiaceae</taxon>
        <taxon>Rhodococcus</taxon>
    </lineage>
</organism>
<accession>A0A1G8DIM7</accession>
<dbReference type="AlphaFoldDB" id="A0A1G8DIM7"/>
<evidence type="ECO:0000313" key="3">
    <source>
        <dbReference type="Proteomes" id="UP000183263"/>
    </source>
</evidence>
<evidence type="ECO:0000313" key="2">
    <source>
        <dbReference type="EMBL" id="SDH57514.1"/>
    </source>
</evidence>
<dbReference type="EMBL" id="FNDN01000002">
    <property type="protein sequence ID" value="SDH57514.1"/>
    <property type="molecule type" value="Genomic_DNA"/>
</dbReference>